<evidence type="ECO:0000313" key="1">
    <source>
        <dbReference type="EMBL" id="RPB10997.1"/>
    </source>
</evidence>
<evidence type="ECO:0000313" key="2">
    <source>
        <dbReference type="Proteomes" id="UP000277580"/>
    </source>
</evidence>
<accession>A0A3N4KKB2</accession>
<dbReference type="EMBL" id="ML119138">
    <property type="protein sequence ID" value="RPB10997.1"/>
    <property type="molecule type" value="Genomic_DNA"/>
</dbReference>
<dbReference type="Proteomes" id="UP000277580">
    <property type="component" value="Unassembled WGS sequence"/>
</dbReference>
<proteinExistence type="predicted"/>
<gene>
    <name evidence="1" type="ORF">P167DRAFT_575589</name>
</gene>
<dbReference type="OrthoDB" id="10380587at2759"/>
<sequence length="113" mass="12705">MKPTDEKPGWSSTDETLLLTRARTACFNEITILSCQSRETSTKIQELCKKLQPQSELIFLMDEDASDMVQLTKLKEEKSKISVQLRKAYQKLGSIEKALSELQVTVQPGEPGS</sequence>
<protein>
    <submittedName>
        <fullName evidence="1">Uncharacterized protein</fullName>
    </submittedName>
</protein>
<keyword evidence="2" id="KW-1185">Reference proteome</keyword>
<organism evidence="1 2">
    <name type="scientific">Morchella conica CCBAS932</name>
    <dbReference type="NCBI Taxonomy" id="1392247"/>
    <lineage>
        <taxon>Eukaryota</taxon>
        <taxon>Fungi</taxon>
        <taxon>Dikarya</taxon>
        <taxon>Ascomycota</taxon>
        <taxon>Pezizomycotina</taxon>
        <taxon>Pezizomycetes</taxon>
        <taxon>Pezizales</taxon>
        <taxon>Morchellaceae</taxon>
        <taxon>Morchella</taxon>
    </lineage>
</organism>
<name>A0A3N4KKB2_9PEZI</name>
<dbReference type="AlphaFoldDB" id="A0A3N4KKB2"/>
<dbReference type="InParanoid" id="A0A3N4KKB2"/>
<reference evidence="1 2" key="1">
    <citation type="journal article" date="2018" name="Nat. Ecol. Evol.">
        <title>Pezizomycetes genomes reveal the molecular basis of ectomycorrhizal truffle lifestyle.</title>
        <authorList>
            <person name="Murat C."/>
            <person name="Payen T."/>
            <person name="Noel B."/>
            <person name="Kuo A."/>
            <person name="Morin E."/>
            <person name="Chen J."/>
            <person name="Kohler A."/>
            <person name="Krizsan K."/>
            <person name="Balestrini R."/>
            <person name="Da Silva C."/>
            <person name="Montanini B."/>
            <person name="Hainaut M."/>
            <person name="Levati E."/>
            <person name="Barry K.W."/>
            <person name="Belfiori B."/>
            <person name="Cichocki N."/>
            <person name="Clum A."/>
            <person name="Dockter R.B."/>
            <person name="Fauchery L."/>
            <person name="Guy J."/>
            <person name="Iotti M."/>
            <person name="Le Tacon F."/>
            <person name="Lindquist E.A."/>
            <person name="Lipzen A."/>
            <person name="Malagnac F."/>
            <person name="Mello A."/>
            <person name="Molinier V."/>
            <person name="Miyauchi S."/>
            <person name="Poulain J."/>
            <person name="Riccioni C."/>
            <person name="Rubini A."/>
            <person name="Sitrit Y."/>
            <person name="Splivallo R."/>
            <person name="Traeger S."/>
            <person name="Wang M."/>
            <person name="Zifcakova L."/>
            <person name="Wipf D."/>
            <person name="Zambonelli A."/>
            <person name="Paolocci F."/>
            <person name="Nowrousian M."/>
            <person name="Ottonello S."/>
            <person name="Baldrian P."/>
            <person name="Spatafora J.W."/>
            <person name="Henrissat B."/>
            <person name="Nagy L.G."/>
            <person name="Aury J.M."/>
            <person name="Wincker P."/>
            <person name="Grigoriev I.V."/>
            <person name="Bonfante P."/>
            <person name="Martin F.M."/>
        </authorList>
    </citation>
    <scope>NUCLEOTIDE SEQUENCE [LARGE SCALE GENOMIC DNA]</scope>
    <source>
        <strain evidence="1 2">CCBAS932</strain>
    </source>
</reference>